<dbReference type="PROSITE" id="PS51819">
    <property type="entry name" value="VOC"/>
    <property type="match status" value="1"/>
</dbReference>
<name>A0A2P8DX50_9ACTN</name>
<keyword evidence="3" id="KW-1185">Reference proteome</keyword>
<comment type="caution">
    <text evidence="2">The sequence shown here is derived from an EMBL/GenBank/DDBJ whole genome shotgun (WGS) entry which is preliminary data.</text>
</comment>
<dbReference type="OrthoDB" id="9798201at2"/>
<protein>
    <submittedName>
        <fullName evidence="2">Glyoxalase/bleomycin resistance protein/dioxygenase superfamily protein</fullName>
    </submittedName>
</protein>
<gene>
    <name evidence="2" type="ORF">CLV30_11238</name>
</gene>
<dbReference type="InterPro" id="IPR037523">
    <property type="entry name" value="VOC_core"/>
</dbReference>
<dbReference type="Proteomes" id="UP000243528">
    <property type="component" value="Unassembled WGS sequence"/>
</dbReference>
<dbReference type="Pfam" id="PF00903">
    <property type="entry name" value="Glyoxalase"/>
    <property type="match status" value="1"/>
</dbReference>
<dbReference type="AlphaFoldDB" id="A0A2P8DX50"/>
<evidence type="ECO:0000313" key="3">
    <source>
        <dbReference type="Proteomes" id="UP000243528"/>
    </source>
</evidence>
<organism evidence="2 3">
    <name type="scientific">Haloactinopolyspora alba</name>
    <dbReference type="NCBI Taxonomy" id="648780"/>
    <lineage>
        <taxon>Bacteria</taxon>
        <taxon>Bacillati</taxon>
        <taxon>Actinomycetota</taxon>
        <taxon>Actinomycetes</taxon>
        <taxon>Jiangellales</taxon>
        <taxon>Jiangellaceae</taxon>
        <taxon>Haloactinopolyspora</taxon>
    </lineage>
</organism>
<dbReference type="SUPFAM" id="SSF54593">
    <property type="entry name" value="Glyoxalase/Bleomycin resistance protein/Dihydroxybiphenyl dioxygenase"/>
    <property type="match status" value="1"/>
</dbReference>
<dbReference type="RefSeq" id="WP_106538271.1">
    <property type="nucleotide sequence ID" value="NZ_PYGE01000012.1"/>
</dbReference>
<evidence type="ECO:0000313" key="2">
    <source>
        <dbReference type="EMBL" id="PSL01799.1"/>
    </source>
</evidence>
<keyword evidence="2" id="KW-0560">Oxidoreductase</keyword>
<reference evidence="2 3" key="1">
    <citation type="submission" date="2018-03" db="EMBL/GenBank/DDBJ databases">
        <title>Genomic Encyclopedia of Archaeal and Bacterial Type Strains, Phase II (KMG-II): from individual species to whole genera.</title>
        <authorList>
            <person name="Goeker M."/>
        </authorList>
    </citation>
    <scope>NUCLEOTIDE SEQUENCE [LARGE SCALE GENOMIC DNA]</scope>
    <source>
        <strain evidence="2 3">DSM 45211</strain>
    </source>
</reference>
<accession>A0A2P8DX50</accession>
<dbReference type="GO" id="GO:0051213">
    <property type="term" value="F:dioxygenase activity"/>
    <property type="evidence" value="ECO:0007669"/>
    <property type="project" value="UniProtKB-KW"/>
</dbReference>
<dbReference type="Gene3D" id="3.10.180.10">
    <property type="entry name" value="2,3-Dihydroxybiphenyl 1,2-Dioxygenase, domain 1"/>
    <property type="match status" value="1"/>
</dbReference>
<keyword evidence="2" id="KW-0223">Dioxygenase</keyword>
<dbReference type="InterPro" id="IPR029068">
    <property type="entry name" value="Glyas_Bleomycin-R_OHBP_Dase"/>
</dbReference>
<sequence length="133" mass="14104">MEFADPQVILFVADCEAAARFYSLFGFEETFRSSPQAPVKIEMTLGGFGLGLALPGPAADSHGIVPVTSGHRACITLWTDDVEGAYAVALREGAADHTGPHPFLDGKLRVAFVEDPDGHPIQLVQRVTEPAAG</sequence>
<dbReference type="EMBL" id="PYGE01000012">
    <property type="protein sequence ID" value="PSL01799.1"/>
    <property type="molecule type" value="Genomic_DNA"/>
</dbReference>
<evidence type="ECO:0000259" key="1">
    <source>
        <dbReference type="PROSITE" id="PS51819"/>
    </source>
</evidence>
<proteinExistence type="predicted"/>
<dbReference type="InterPro" id="IPR004360">
    <property type="entry name" value="Glyas_Fos-R_dOase_dom"/>
</dbReference>
<feature type="domain" description="VOC" evidence="1">
    <location>
        <begin position="3"/>
        <end position="126"/>
    </location>
</feature>